<dbReference type="Gene3D" id="3.80.10.10">
    <property type="entry name" value="Ribonuclease Inhibitor"/>
    <property type="match status" value="1"/>
</dbReference>
<protein>
    <recommendedName>
        <fullName evidence="4">F-box domain-containing protein</fullName>
    </recommendedName>
</protein>
<evidence type="ECO:0000313" key="2">
    <source>
        <dbReference type="EMBL" id="KAL0579649.1"/>
    </source>
</evidence>
<feature type="region of interest" description="Disordered" evidence="1">
    <location>
        <begin position="616"/>
        <end position="666"/>
    </location>
</feature>
<accession>A0ABR3FVZ0</accession>
<reference evidence="2 3" key="1">
    <citation type="submission" date="2024-02" db="EMBL/GenBank/DDBJ databases">
        <title>A draft genome for the cacao thread blight pathogen Marasmius crinis-equi.</title>
        <authorList>
            <person name="Cohen S.P."/>
            <person name="Baruah I.K."/>
            <person name="Amoako-Attah I."/>
            <person name="Bukari Y."/>
            <person name="Meinhardt L.W."/>
            <person name="Bailey B.A."/>
        </authorList>
    </citation>
    <scope>NUCLEOTIDE SEQUENCE [LARGE SCALE GENOMIC DNA]</scope>
    <source>
        <strain evidence="2 3">GH-76</strain>
    </source>
</reference>
<gene>
    <name evidence="2" type="ORF">V5O48_002345</name>
</gene>
<dbReference type="EMBL" id="JBAHYK010000052">
    <property type="protein sequence ID" value="KAL0579649.1"/>
    <property type="molecule type" value="Genomic_DNA"/>
</dbReference>
<proteinExistence type="predicted"/>
<comment type="caution">
    <text evidence="2">The sequence shown here is derived from an EMBL/GenBank/DDBJ whole genome shotgun (WGS) entry which is preliminary data.</text>
</comment>
<dbReference type="Proteomes" id="UP001465976">
    <property type="component" value="Unassembled WGS sequence"/>
</dbReference>
<keyword evidence="3" id="KW-1185">Reference proteome</keyword>
<dbReference type="SUPFAM" id="SSF52047">
    <property type="entry name" value="RNI-like"/>
    <property type="match status" value="1"/>
</dbReference>
<evidence type="ECO:0008006" key="4">
    <source>
        <dbReference type="Google" id="ProtNLM"/>
    </source>
</evidence>
<feature type="compositionally biased region" description="Acidic residues" evidence="1">
    <location>
        <begin position="638"/>
        <end position="656"/>
    </location>
</feature>
<evidence type="ECO:0000256" key="1">
    <source>
        <dbReference type="SAM" id="MobiDB-lite"/>
    </source>
</evidence>
<name>A0ABR3FVZ0_9AGAR</name>
<evidence type="ECO:0000313" key="3">
    <source>
        <dbReference type="Proteomes" id="UP001465976"/>
    </source>
</evidence>
<dbReference type="InterPro" id="IPR032675">
    <property type="entry name" value="LRR_dom_sf"/>
</dbReference>
<sequence length="666" mass="75133">MTIVVNGIQYGEPLLELRPLSSGETPLVTAFDILRNFHFPSPSEKSYVLALIEIEEHELSRLEFQIGISQANRRRLCRQSWTPSYSEALASITTTLDSLAPQKARYEARVKELRHLISSFHEVPLEIWEEIFALACTCPATRYATGDDDNNKKKACECEWKPLAYRFGQLSHRCRTIAKNVPRLWSRFTVNLVDFTARPLLDSCLENADGSPLSMRISSRYSHHGIKPCMDTFQLLFSKIPQCRKLSLRLVPDSLFESAFSSSQPPTWTLEHLTSFTFSTTVNSDVTTNGTRWFWDAIRSAPRLTHFSTYHMLPLKSGLADMLPYAQLTSLDITKLTETPQSRSLSQLLPRCTSLRTLRLGYLDPLNASPASMGVVVPSLRELEVGVMKFPDQVAPLFGRFTFPVLQSLKISLVATLINDRGWISKMEEWSPDFIPSFELSSAHIEQLSFDFENPQFQTADARPFLPLIRAAHNVRRLDFDLRVTSKRYDGSSPILILLGHFDAHHPENQNLAPKLEKVVIRDEITRGLGAESVSALLDMIESRTMNSLETFEMIYGPAPDPMQPQPRGLTFHYGPNFIDGATPENVARLQQIRNTGVRCVIEMAEPPPVLVRPWTGEEMHGGPPSLTFNWDELGGGDLDDSIDDDDDDDDDDDGELGGTDVDMQW</sequence>
<organism evidence="2 3">
    <name type="scientific">Marasmius crinis-equi</name>
    <dbReference type="NCBI Taxonomy" id="585013"/>
    <lineage>
        <taxon>Eukaryota</taxon>
        <taxon>Fungi</taxon>
        <taxon>Dikarya</taxon>
        <taxon>Basidiomycota</taxon>
        <taxon>Agaricomycotina</taxon>
        <taxon>Agaricomycetes</taxon>
        <taxon>Agaricomycetidae</taxon>
        <taxon>Agaricales</taxon>
        <taxon>Marasmiineae</taxon>
        <taxon>Marasmiaceae</taxon>
        <taxon>Marasmius</taxon>
    </lineage>
</organism>